<dbReference type="HOGENOM" id="CLU_004235_0_1_1"/>
<keyword evidence="3" id="KW-0808">Transferase</keyword>
<dbReference type="Proteomes" id="UP000006352">
    <property type="component" value="Unassembled WGS sequence"/>
</dbReference>
<dbReference type="STRING" id="599839.J4I0W3"/>
<dbReference type="Pfam" id="PF26200">
    <property type="entry name" value="Rcat_RNF216"/>
    <property type="match status" value="1"/>
</dbReference>
<protein>
    <recommendedName>
        <fullName evidence="2">RBR-type E3 ubiquitin transferase</fullName>
        <ecNumber evidence="2">2.3.2.31</ecNumber>
    </recommendedName>
</protein>
<dbReference type="PROSITE" id="PS50089">
    <property type="entry name" value="ZF_RING_2"/>
    <property type="match status" value="1"/>
</dbReference>
<evidence type="ECO:0000259" key="11">
    <source>
        <dbReference type="PROSITE" id="PS51873"/>
    </source>
</evidence>
<dbReference type="InterPro" id="IPR027370">
    <property type="entry name" value="Znf-RING_euk"/>
</dbReference>
<keyword evidence="8" id="KW-0862">Zinc</keyword>
<keyword evidence="4" id="KW-0479">Metal-binding</keyword>
<dbReference type="SMART" id="SM00647">
    <property type="entry name" value="IBR"/>
    <property type="match status" value="1"/>
</dbReference>
<dbReference type="GO" id="GO:0016567">
    <property type="term" value="P:protein ubiquitination"/>
    <property type="evidence" value="ECO:0007669"/>
    <property type="project" value="InterPro"/>
</dbReference>
<evidence type="ECO:0000313" key="13">
    <source>
        <dbReference type="Proteomes" id="UP000006352"/>
    </source>
</evidence>
<dbReference type="EC" id="2.3.2.31" evidence="2"/>
<keyword evidence="13" id="KW-1185">Reference proteome</keyword>
<dbReference type="InParanoid" id="J4I0W3"/>
<dbReference type="RefSeq" id="XP_012184625.1">
    <property type="nucleotide sequence ID" value="XM_012329235.1"/>
</dbReference>
<dbReference type="GeneID" id="24100253"/>
<accession>J4I0W3</accession>
<dbReference type="InterPro" id="IPR044066">
    <property type="entry name" value="TRIAD_supradom"/>
</dbReference>
<proteinExistence type="predicted"/>
<dbReference type="InterPro" id="IPR013083">
    <property type="entry name" value="Znf_RING/FYVE/PHD"/>
</dbReference>
<dbReference type="PROSITE" id="PS00518">
    <property type="entry name" value="ZF_RING_1"/>
    <property type="match status" value="1"/>
</dbReference>
<keyword evidence="5" id="KW-0677">Repeat</keyword>
<sequence length="879" mass="97232">MGLTFAGSQSTHSQENQAWISSASYAGKAVELNTGLGSQIATGTSIAAELRRVQDEVRGIMEEEARKAKLEEDQAIWLELERVRQETRRALEEQEITRKLRIEQDTRRSESRATRRIQEEHQAACAAEWKALMAESAREEAGKIFQCVVLGSLVTLGAGLDIREVITGFESCTVHIKGLPGNATKGEVCALFIQQGVDAGRFYLSSMKKTPAGKQEAEVVTDIDSGKILSAGLDGTEFRDEVLSFGMIAENKSEGMMSNAARSVTVLTISFRSPSAQYVADFPDMAAAECKVGELTGKIFCGRKVQVEMNTLPPGRILSMFRPNSIKIRNLSPTVTDGDIIQFTGSSSVRRLKEIPYSTAGARSFLLEHMENIKLSSTLENLTFDSDRTDGIVSAEARFASWEDAHRLHESLAGKTFSCIGNSRFWLRLPSSLQYTIIIPSAQYHAQRAQWTSLVASLIDKKTCNLTFHEHDKFVRIRVSGSDKRATGALKVKVENLASGEKVAGWHRSLGFSGTAFVHSVFAESGAYLRADWRRQALKVYGGPAAVEQAREMIKAELERLASKEWSTVLKKGSVGFFLRRGIPELKETFGEDSVRFDIASRRITIIGGDELRHAFDRLIQESFNSILTSQAHSSTNETCPICYDDVSIPFHLGCGHTYCTACLRHFLVSAVDSTNFPLTCMGDEAKCGVPIAIPTIQKFLPLASFNRLLEVVFATHVATHPQDFKYCKTPDCNQIYRSTNPTVVRALQCPSCFSTVCASCHEDAHQGLSCAEYKARSDPAEQERLNDEWIAKQGGCVKRCPECRVPIEKVDGCNHMSCKCGAHICWRCMGIFASDKIYDHMQEAHGGIHGADAIPELHADVAEQAELLRQAERLREEH</sequence>
<dbReference type="Gene3D" id="3.30.40.10">
    <property type="entry name" value="Zinc/RING finger domain, C3HC4 (zinc finger)"/>
    <property type="match status" value="1"/>
</dbReference>
<dbReference type="GO" id="GO:0008270">
    <property type="term" value="F:zinc ion binding"/>
    <property type="evidence" value="ECO:0007669"/>
    <property type="project" value="UniProtKB-KW"/>
</dbReference>
<evidence type="ECO:0000256" key="2">
    <source>
        <dbReference type="ARBA" id="ARBA00012251"/>
    </source>
</evidence>
<keyword evidence="7" id="KW-0833">Ubl conjugation pathway</keyword>
<dbReference type="CDD" id="cd22585">
    <property type="entry name" value="Rcat_RBR_DEAH12-like"/>
    <property type="match status" value="1"/>
</dbReference>
<evidence type="ECO:0000313" key="12">
    <source>
        <dbReference type="EMBL" id="CCM05342.1"/>
    </source>
</evidence>
<dbReference type="InterPro" id="IPR002867">
    <property type="entry name" value="IBR_dom"/>
</dbReference>
<evidence type="ECO:0000256" key="8">
    <source>
        <dbReference type="ARBA" id="ARBA00022833"/>
    </source>
</evidence>
<dbReference type="InterPro" id="IPR017907">
    <property type="entry name" value="Znf_RING_CS"/>
</dbReference>
<evidence type="ECO:0000256" key="5">
    <source>
        <dbReference type="ARBA" id="ARBA00022737"/>
    </source>
</evidence>
<gene>
    <name evidence="12" type="ORF">FIBRA_07556</name>
</gene>
<dbReference type="AlphaFoldDB" id="J4I0W3"/>
<feature type="domain" description="RING-type" evidence="10">
    <location>
        <begin position="640"/>
        <end position="685"/>
    </location>
</feature>
<reference evidence="12 13" key="1">
    <citation type="journal article" date="2012" name="Appl. Environ. Microbiol.">
        <title>Short-read sequencing for genomic analysis of the brown rot fungus Fibroporia radiculosa.</title>
        <authorList>
            <person name="Tang J.D."/>
            <person name="Perkins A.D."/>
            <person name="Sonstegard T.S."/>
            <person name="Schroeder S.G."/>
            <person name="Burgess S.C."/>
            <person name="Diehl S.V."/>
        </authorList>
    </citation>
    <scope>NUCLEOTIDE SEQUENCE [LARGE SCALE GENOMIC DNA]</scope>
    <source>
        <strain evidence="12 13">TFFH 294</strain>
    </source>
</reference>
<evidence type="ECO:0000256" key="1">
    <source>
        <dbReference type="ARBA" id="ARBA00001798"/>
    </source>
</evidence>
<organism evidence="12 13">
    <name type="scientific">Fibroporia radiculosa</name>
    <dbReference type="NCBI Taxonomy" id="599839"/>
    <lineage>
        <taxon>Eukaryota</taxon>
        <taxon>Fungi</taxon>
        <taxon>Dikarya</taxon>
        <taxon>Basidiomycota</taxon>
        <taxon>Agaricomycotina</taxon>
        <taxon>Agaricomycetes</taxon>
        <taxon>Polyporales</taxon>
        <taxon>Fibroporiaceae</taxon>
        <taxon>Fibroporia</taxon>
    </lineage>
</organism>
<evidence type="ECO:0000259" key="10">
    <source>
        <dbReference type="PROSITE" id="PS50089"/>
    </source>
</evidence>
<dbReference type="PROSITE" id="PS51873">
    <property type="entry name" value="TRIAD"/>
    <property type="match status" value="1"/>
</dbReference>
<evidence type="ECO:0000256" key="3">
    <source>
        <dbReference type="ARBA" id="ARBA00022679"/>
    </source>
</evidence>
<dbReference type="CDD" id="cd20335">
    <property type="entry name" value="BRcat_RBR"/>
    <property type="match status" value="1"/>
</dbReference>
<dbReference type="EMBL" id="HE797187">
    <property type="protein sequence ID" value="CCM05342.1"/>
    <property type="molecule type" value="Genomic_DNA"/>
</dbReference>
<dbReference type="SUPFAM" id="SSF57850">
    <property type="entry name" value="RING/U-box"/>
    <property type="match status" value="3"/>
</dbReference>
<keyword evidence="6 9" id="KW-0863">Zinc-finger</keyword>
<evidence type="ECO:0000256" key="6">
    <source>
        <dbReference type="ARBA" id="ARBA00022771"/>
    </source>
</evidence>
<evidence type="ECO:0000256" key="7">
    <source>
        <dbReference type="ARBA" id="ARBA00022786"/>
    </source>
</evidence>
<dbReference type="OrthoDB" id="1431934at2759"/>
<dbReference type="InterPro" id="IPR031127">
    <property type="entry name" value="E3_UB_ligase_RBR"/>
</dbReference>
<name>J4I0W3_9APHY</name>
<dbReference type="PANTHER" id="PTHR11685">
    <property type="entry name" value="RBR FAMILY RING FINGER AND IBR DOMAIN-CONTAINING"/>
    <property type="match status" value="1"/>
</dbReference>
<dbReference type="Pfam" id="PF13445">
    <property type="entry name" value="zf-RING_UBOX"/>
    <property type="match status" value="1"/>
</dbReference>
<dbReference type="GO" id="GO:0061630">
    <property type="term" value="F:ubiquitin protein ligase activity"/>
    <property type="evidence" value="ECO:0007669"/>
    <property type="project" value="UniProtKB-EC"/>
</dbReference>
<feature type="domain" description="RING-type" evidence="11">
    <location>
        <begin position="636"/>
        <end position="854"/>
    </location>
</feature>
<dbReference type="SMART" id="SM00184">
    <property type="entry name" value="RING"/>
    <property type="match status" value="1"/>
</dbReference>
<evidence type="ECO:0000256" key="9">
    <source>
        <dbReference type="PROSITE-ProRule" id="PRU00175"/>
    </source>
</evidence>
<comment type="catalytic activity">
    <reaction evidence="1">
        <text>[E2 ubiquitin-conjugating enzyme]-S-ubiquitinyl-L-cysteine + [acceptor protein]-L-lysine = [E2 ubiquitin-conjugating enzyme]-L-cysteine + [acceptor protein]-N(6)-ubiquitinyl-L-lysine.</text>
        <dbReference type="EC" id="2.3.2.31"/>
    </reaction>
</comment>
<dbReference type="Gene3D" id="1.20.120.1750">
    <property type="match status" value="1"/>
</dbReference>
<dbReference type="InterPro" id="IPR001841">
    <property type="entry name" value="Znf_RING"/>
</dbReference>
<evidence type="ECO:0000256" key="4">
    <source>
        <dbReference type="ARBA" id="ARBA00022723"/>
    </source>
</evidence>
<dbReference type="Pfam" id="PF01485">
    <property type="entry name" value="IBR"/>
    <property type="match status" value="1"/>
</dbReference>